<dbReference type="AlphaFoldDB" id="A0A164YME2"/>
<accession>A0A164YME2</accession>
<feature type="region of interest" description="Disordered" evidence="1">
    <location>
        <begin position="380"/>
        <end position="401"/>
    </location>
</feature>
<protein>
    <recommendedName>
        <fullName evidence="4">F-box domain-containing protein</fullName>
    </recommendedName>
</protein>
<proteinExistence type="predicted"/>
<evidence type="ECO:0000313" key="2">
    <source>
        <dbReference type="EMBL" id="KZS97056.1"/>
    </source>
</evidence>
<reference evidence="2 3" key="1">
    <citation type="journal article" date="2016" name="Mol. Biol. Evol.">
        <title>Comparative Genomics of Early-Diverging Mushroom-Forming Fungi Provides Insights into the Origins of Lignocellulose Decay Capabilities.</title>
        <authorList>
            <person name="Nagy L.G."/>
            <person name="Riley R."/>
            <person name="Tritt A."/>
            <person name="Adam C."/>
            <person name="Daum C."/>
            <person name="Floudas D."/>
            <person name="Sun H."/>
            <person name="Yadav J.S."/>
            <person name="Pangilinan J."/>
            <person name="Larsson K.H."/>
            <person name="Matsuura K."/>
            <person name="Barry K."/>
            <person name="Labutti K."/>
            <person name="Kuo R."/>
            <person name="Ohm R.A."/>
            <person name="Bhattacharya S.S."/>
            <person name="Shirouzu T."/>
            <person name="Yoshinaga Y."/>
            <person name="Martin F.M."/>
            <person name="Grigoriev I.V."/>
            <person name="Hibbett D.S."/>
        </authorList>
    </citation>
    <scope>NUCLEOTIDE SEQUENCE [LARGE SCALE GENOMIC DNA]</scope>
    <source>
        <strain evidence="2 3">HHB9708</strain>
    </source>
</reference>
<dbReference type="Proteomes" id="UP000076722">
    <property type="component" value="Unassembled WGS sequence"/>
</dbReference>
<sequence>MGASQALDVLRSRQRNWKTMEYETHERLPLVGTLSNSALCRGVFARALPSAATLLHSWYLRRYDRLDIVNLFSETRLVPSWGLRSPFPFREFTMDPGQDLVVFVRLHLTNFQIALCAMTLGAFHPEAPVPTFDFVSQHQVPIVHIQILGSLLAVMDSSSNRLTFGQSTVETLSIINWKTGKFIFKRYWPAMDRISFRLISESHFLLLSCPLDHTSFKRIPSIQIFSISNAQHPIRTYLLPVPSANYIIRTVGIHSALTSTYSPDSKFPQASLPFMLPGHPQILVFSLSLQARHHPFDPPKHFTFVCLRDFFIKSIQNAPSTDIVEWDTWGPRNTRFFGQGLPLHQRRNMHGYRLALPHMIMDFNPVDMARDLAHHARKLDKYRDTDSEEDDAEESDDSEGSCDYSAIVDQYSVILGGLNHEFDQNIVSGLPYRLIEVPGGNHSLVLADDNLIAVNFTGHQDFHTDALQMYVM</sequence>
<gene>
    <name evidence="2" type="ORF">SISNIDRAFT_241594</name>
</gene>
<dbReference type="OrthoDB" id="2745718at2759"/>
<dbReference type="EMBL" id="KV419397">
    <property type="protein sequence ID" value="KZS97056.1"/>
    <property type="molecule type" value="Genomic_DNA"/>
</dbReference>
<feature type="compositionally biased region" description="Acidic residues" evidence="1">
    <location>
        <begin position="386"/>
        <end position="400"/>
    </location>
</feature>
<evidence type="ECO:0000313" key="3">
    <source>
        <dbReference type="Proteomes" id="UP000076722"/>
    </source>
</evidence>
<evidence type="ECO:0000256" key="1">
    <source>
        <dbReference type="SAM" id="MobiDB-lite"/>
    </source>
</evidence>
<evidence type="ECO:0008006" key="4">
    <source>
        <dbReference type="Google" id="ProtNLM"/>
    </source>
</evidence>
<name>A0A164YME2_9AGAM</name>
<keyword evidence="3" id="KW-1185">Reference proteome</keyword>
<organism evidence="2 3">
    <name type="scientific">Sistotremastrum niveocremeum HHB9708</name>
    <dbReference type="NCBI Taxonomy" id="1314777"/>
    <lineage>
        <taxon>Eukaryota</taxon>
        <taxon>Fungi</taxon>
        <taxon>Dikarya</taxon>
        <taxon>Basidiomycota</taxon>
        <taxon>Agaricomycotina</taxon>
        <taxon>Agaricomycetes</taxon>
        <taxon>Sistotremastrales</taxon>
        <taxon>Sistotremastraceae</taxon>
        <taxon>Sertulicium</taxon>
        <taxon>Sertulicium niveocremeum</taxon>
    </lineage>
</organism>